<dbReference type="InterPro" id="IPR029063">
    <property type="entry name" value="SAM-dependent_MTases_sf"/>
</dbReference>
<name>A0ABR3V722_9PEZI</name>
<organism evidence="2 3">
    <name type="scientific">Phialemonium thermophilum</name>
    <dbReference type="NCBI Taxonomy" id="223376"/>
    <lineage>
        <taxon>Eukaryota</taxon>
        <taxon>Fungi</taxon>
        <taxon>Dikarya</taxon>
        <taxon>Ascomycota</taxon>
        <taxon>Pezizomycotina</taxon>
        <taxon>Sordariomycetes</taxon>
        <taxon>Sordariomycetidae</taxon>
        <taxon>Cephalothecales</taxon>
        <taxon>Cephalothecaceae</taxon>
        <taxon>Phialemonium</taxon>
    </lineage>
</organism>
<dbReference type="InterPro" id="IPR013216">
    <property type="entry name" value="Methyltransf_11"/>
</dbReference>
<dbReference type="PANTHER" id="PTHR45036:SF1">
    <property type="entry name" value="METHYLTRANSFERASE LIKE 7A"/>
    <property type="match status" value="1"/>
</dbReference>
<dbReference type="Pfam" id="PF08241">
    <property type="entry name" value="Methyltransf_11"/>
    <property type="match status" value="1"/>
</dbReference>
<evidence type="ECO:0000313" key="2">
    <source>
        <dbReference type="EMBL" id="KAL1837582.1"/>
    </source>
</evidence>
<feature type="domain" description="Methyltransferase type 11" evidence="1">
    <location>
        <begin position="87"/>
        <end position="195"/>
    </location>
</feature>
<comment type="caution">
    <text evidence="2">The sequence shown here is derived from an EMBL/GenBank/DDBJ whole genome shotgun (WGS) entry which is preliminary data.</text>
</comment>
<accession>A0ABR3V722</accession>
<dbReference type="SUPFAM" id="SSF53335">
    <property type="entry name" value="S-adenosyl-L-methionine-dependent methyltransferases"/>
    <property type="match status" value="1"/>
</dbReference>
<gene>
    <name evidence="2" type="ORF">VTK73DRAFT_4645</name>
</gene>
<keyword evidence="3" id="KW-1185">Reference proteome</keyword>
<dbReference type="CDD" id="cd02440">
    <property type="entry name" value="AdoMet_MTases"/>
    <property type="match status" value="1"/>
</dbReference>
<dbReference type="Proteomes" id="UP001586593">
    <property type="component" value="Unassembled WGS sequence"/>
</dbReference>
<evidence type="ECO:0000259" key="1">
    <source>
        <dbReference type="Pfam" id="PF08241"/>
    </source>
</evidence>
<proteinExistence type="predicted"/>
<protein>
    <recommendedName>
        <fullName evidence="1">Methyltransferase type 11 domain-containing protein</fullName>
    </recommendedName>
</protein>
<dbReference type="PANTHER" id="PTHR45036">
    <property type="entry name" value="METHYLTRANSFERASE LIKE 7B"/>
    <property type="match status" value="1"/>
</dbReference>
<evidence type="ECO:0000313" key="3">
    <source>
        <dbReference type="Proteomes" id="UP001586593"/>
    </source>
</evidence>
<dbReference type="EMBL" id="JAZHXJ010002617">
    <property type="protein sequence ID" value="KAL1837582.1"/>
    <property type="molecule type" value="Genomic_DNA"/>
</dbReference>
<dbReference type="InterPro" id="IPR052356">
    <property type="entry name" value="Thiol_S-MT"/>
</dbReference>
<reference evidence="2 3" key="1">
    <citation type="journal article" date="2024" name="Commun. Biol.">
        <title>Comparative genomic analysis of thermophilic fungi reveals convergent evolutionary adaptations and gene losses.</title>
        <authorList>
            <person name="Steindorff A.S."/>
            <person name="Aguilar-Pontes M.V."/>
            <person name="Robinson A.J."/>
            <person name="Andreopoulos B."/>
            <person name="LaButti K."/>
            <person name="Kuo A."/>
            <person name="Mondo S."/>
            <person name="Riley R."/>
            <person name="Otillar R."/>
            <person name="Haridas S."/>
            <person name="Lipzen A."/>
            <person name="Grimwood J."/>
            <person name="Schmutz J."/>
            <person name="Clum A."/>
            <person name="Reid I.D."/>
            <person name="Moisan M.C."/>
            <person name="Butler G."/>
            <person name="Nguyen T.T.M."/>
            <person name="Dewar K."/>
            <person name="Conant G."/>
            <person name="Drula E."/>
            <person name="Henrissat B."/>
            <person name="Hansel C."/>
            <person name="Singer S."/>
            <person name="Hutchinson M.I."/>
            <person name="de Vries R.P."/>
            <person name="Natvig D.O."/>
            <person name="Powell A.J."/>
            <person name="Tsang A."/>
            <person name="Grigoriev I.V."/>
        </authorList>
    </citation>
    <scope>NUCLEOTIDE SEQUENCE [LARGE SCALE GENOMIC DNA]</scope>
    <source>
        <strain evidence="2 3">ATCC 24622</strain>
    </source>
</reference>
<sequence length="272" mass="30740">MPWNLRRRWNSYTDPIQPIKYGIRTFSATFVATLRAEGLLRTLLALPRVRDEAFARFYRELGIHFAQYESQQTPVPALVASASGTVLELGAGNGNQLAYLDAAKITRVYGIEPNPSLAADLHARLEKRVNPALREKYTLLPPCRVEDVDVLERHGVVEASVDTVVCMQVLCSATQPEAVARAAYRLLKPGGRLVFWEHHISHDWLTRLVQLLWNPLWRLAVGGCDMRKDVVGILEQAGEWEGFETLESSEEPWTMKPRISGALTKPKSYRTY</sequence>
<dbReference type="Gene3D" id="3.40.50.150">
    <property type="entry name" value="Vaccinia Virus protein VP39"/>
    <property type="match status" value="1"/>
</dbReference>